<dbReference type="AlphaFoldDB" id="A0A4R0NL42"/>
<evidence type="ECO:0000313" key="3">
    <source>
        <dbReference type="EMBL" id="TCD01522.1"/>
    </source>
</evidence>
<organism evidence="3 4">
    <name type="scientific">Pedobacter psychroterrae</name>
    <dbReference type="NCBI Taxonomy" id="2530453"/>
    <lineage>
        <taxon>Bacteria</taxon>
        <taxon>Pseudomonadati</taxon>
        <taxon>Bacteroidota</taxon>
        <taxon>Sphingobacteriia</taxon>
        <taxon>Sphingobacteriales</taxon>
        <taxon>Sphingobacteriaceae</taxon>
        <taxon>Pedobacter</taxon>
    </lineage>
</organism>
<gene>
    <name evidence="3" type="ORF">EZ437_12360</name>
</gene>
<comment type="caution">
    <text evidence="3">The sequence shown here is derived from an EMBL/GenBank/DDBJ whole genome shotgun (WGS) entry which is preliminary data.</text>
</comment>
<accession>A0A4R0NL42</accession>
<dbReference type="PANTHER" id="PTHR46268">
    <property type="entry name" value="STRESS RESPONSE PROTEIN NHAX"/>
    <property type="match status" value="1"/>
</dbReference>
<name>A0A4R0NL42_9SPHI</name>
<dbReference type="CDD" id="cd00293">
    <property type="entry name" value="USP-like"/>
    <property type="match status" value="1"/>
</dbReference>
<evidence type="ECO:0000313" key="4">
    <source>
        <dbReference type="Proteomes" id="UP000293347"/>
    </source>
</evidence>
<dbReference type="EMBL" id="SJSL01000002">
    <property type="protein sequence ID" value="TCD01522.1"/>
    <property type="molecule type" value="Genomic_DNA"/>
</dbReference>
<dbReference type="Gene3D" id="3.40.50.12370">
    <property type="match status" value="1"/>
</dbReference>
<reference evidence="3 4" key="1">
    <citation type="submission" date="2019-02" db="EMBL/GenBank/DDBJ databases">
        <title>Pedobacter sp. RP-1-14 sp. nov., isolated from Arctic soil.</title>
        <authorList>
            <person name="Dahal R.H."/>
        </authorList>
    </citation>
    <scope>NUCLEOTIDE SEQUENCE [LARGE SCALE GENOMIC DNA]</scope>
    <source>
        <strain evidence="3 4">RP-1-14</strain>
    </source>
</reference>
<feature type="domain" description="UspA" evidence="2">
    <location>
        <begin position="1"/>
        <end position="144"/>
    </location>
</feature>
<dbReference type="InterPro" id="IPR006016">
    <property type="entry name" value="UspA"/>
</dbReference>
<protein>
    <submittedName>
        <fullName evidence="3">Universal stress protein</fullName>
    </submittedName>
</protein>
<keyword evidence="4" id="KW-1185">Reference proteome</keyword>
<evidence type="ECO:0000256" key="1">
    <source>
        <dbReference type="ARBA" id="ARBA00008791"/>
    </source>
</evidence>
<dbReference type="PANTHER" id="PTHR46268:SF15">
    <property type="entry name" value="UNIVERSAL STRESS PROTEIN HP_0031"/>
    <property type="match status" value="1"/>
</dbReference>
<dbReference type="RefSeq" id="WP_131596322.1">
    <property type="nucleotide sequence ID" value="NZ_SJSL01000002.1"/>
</dbReference>
<evidence type="ECO:0000259" key="2">
    <source>
        <dbReference type="Pfam" id="PF00582"/>
    </source>
</evidence>
<dbReference type="OrthoDB" id="9788959at2"/>
<dbReference type="Pfam" id="PF00582">
    <property type="entry name" value="Usp"/>
    <property type="match status" value="1"/>
</dbReference>
<sequence length="305" mass="34073">MKNILVLIDNSVNSEHLALSAMNIALTIRANITLAHASKKDNSGNNHDLENYESNLHEEQILSGIADYLRTVVQAARKADFMPAVKCLLYPGTVVDLLAETTNDHAIDLVLIGSHQPRSWEKVMFRTRMNDILDHIGCPLMVIPRKFIIDQIAHAIFAVDLSIDYHKALHYFVIFSACFETKVAVINISRLGFPEKHSELDLCELVNSCLDKNLPPVTYHTVRSAQVRSGLLAALESKKVDLLCLVHKNYGFLRRMFHVSISKQLADNVLIPIMILPDDYSVAPVFLPGDQNVMTSATNDNFSLG</sequence>
<dbReference type="Proteomes" id="UP000293347">
    <property type="component" value="Unassembled WGS sequence"/>
</dbReference>
<proteinExistence type="inferred from homology"/>
<dbReference type="SUPFAM" id="SSF52402">
    <property type="entry name" value="Adenine nucleotide alpha hydrolases-like"/>
    <property type="match status" value="2"/>
</dbReference>
<comment type="similarity">
    <text evidence="1">Belongs to the universal stress protein A family.</text>
</comment>